<evidence type="ECO:0008006" key="4">
    <source>
        <dbReference type="Google" id="ProtNLM"/>
    </source>
</evidence>
<reference evidence="2 3" key="1">
    <citation type="submission" date="2020-06" db="EMBL/GenBank/DDBJ databases">
        <authorList>
            <person name="Qiu C."/>
            <person name="Liu Z."/>
        </authorList>
    </citation>
    <scope>NUCLEOTIDE SEQUENCE [LARGE SCALE GENOMIC DNA]</scope>
    <source>
        <strain evidence="2 3">EM 1</strain>
    </source>
</reference>
<organism evidence="2 3">
    <name type="scientific">Undibacterium oligocarboniphilum</name>
    <dbReference type="NCBI Taxonomy" id="666702"/>
    <lineage>
        <taxon>Bacteria</taxon>
        <taxon>Pseudomonadati</taxon>
        <taxon>Pseudomonadota</taxon>
        <taxon>Betaproteobacteria</taxon>
        <taxon>Burkholderiales</taxon>
        <taxon>Oxalobacteraceae</taxon>
        <taxon>Undibacterium</taxon>
    </lineage>
</organism>
<sequence length="92" mass="10628">MSKPNLNKLLQQKAELEARIQQTKNREAMEERKRETRRKILAGTYVMKMFEGDLQKLGRELIAAGMLEQRDYAIFGVNDATNSTDIDRLSLV</sequence>
<evidence type="ECO:0000256" key="1">
    <source>
        <dbReference type="SAM" id="Coils"/>
    </source>
</evidence>
<dbReference type="RefSeq" id="WP_176801535.1">
    <property type="nucleotide sequence ID" value="NZ_JABXYJ010000001.1"/>
</dbReference>
<dbReference type="AlphaFoldDB" id="A0A850QAA1"/>
<keyword evidence="3" id="KW-1185">Reference proteome</keyword>
<keyword evidence="1" id="KW-0175">Coiled coil</keyword>
<dbReference type="Proteomes" id="UP000588051">
    <property type="component" value="Unassembled WGS sequence"/>
</dbReference>
<dbReference type="EMBL" id="JABXYJ010000001">
    <property type="protein sequence ID" value="NVO76239.1"/>
    <property type="molecule type" value="Genomic_DNA"/>
</dbReference>
<evidence type="ECO:0000313" key="3">
    <source>
        <dbReference type="Proteomes" id="UP000588051"/>
    </source>
</evidence>
<gene>
    <name evidence="2" type="ORF">HV832_00150</name>
</gene>
<comment type="caution">
    <text evidence="2">The sequence shown here is derived from an EMBL/GenBank/DDBJ whole genome shotgun (WGS) entry which is preliminary data.</text>
</comment>
<evidence type="ECO:0000313" key="2">
    <source>
        <dbReference type="EMBL" id="NVO76239.1"/>
    </source>
</evidence>
<protein>
    <recommendedName>
        <fullName evidence="4">Mobilization protein</fullName>
    </recommendedName>
</protein>
<feature type="coiled-coil region" evidence="1">
    <location>
        <begin position="6"/>
        <end position="39"/>
    </location>
</feature>
<accession>A0A850QAA1</accession>
<name>A0A850QAA1_9BURK</name>
<proteinExistence type="predicted"/>